<dbReference type="AlphaFoldDB" id="A0A4Y2EPI0"/>
<gene>
    <name evidence="1" type="ORF">AVEN_29404_1</name>
</gene>
<dbReference type="Proteomes" id="UP000499080">
    <property type="component" value="Unassembled WGS sequence"/>
</dbReference>
<proteinExistence type="predicted"/>
<evidence type="ECO:0000313" key="1">
    <source>
        <dbReference type="EMBL" id="GBM30078.1"/>
    </source>
</evidence>
<accession>A0A4Y2EPI0</accession>
<keyword evidence="2" id="KW-1185">Reference proteome</keyword>
<protein>
    <submittedName>
        <fullName evidence="1">Uncharacterized protein</fullName>
    </submittedName>
</protein>
<comment type="caution">
    <text evidence="1">The sequence shown here is derived from an EMBL/GenBank/DDBJ whole genome shotgun (WGS) entry which is preliminary data.</text>
</comment>
<sequence>MVTWGMLSSLYLIAVPLKSHLANTWRHICPSNIMFDQTIKPPMLQRSLFRMFAWSWLVLAPLRQWLTGQGLFRNKNGAPLIPACKSEGLDLKQASFKFVFLWSYDAQERSEKVSHFCESLLQWRNIKN</sequence>
<dbReference type="EMBL" id="BGPR01170805">
    <property type="protein sequence ID" value="GBM30078.1"/>
    <property type="molecule type" value="Genomic_DNA"/>
</dbReference>
<feature type="non-terminal residue" evidence="1">
    <location>
        <position position="128"/>
    </location>
</feature>
<name>A0A4Y2EPI0_ARAVE</name>
<evidence type="ECO:0000313" key="2">
    <source>
        <dbReference type="Proteomes" id="UP000499080"/>
    </source>
</evidence>
<organism evidence="1 2">
    <name type="scientific">Araneus ventricosus</name>
    <name type="common">Orbweaver spider</name>
    <name type="synonym">Epeira ventricosa</name>
    <dbReference type="NCBI Taxonomy" id="182803"/>
    <lineage>
        <taxon>Eukaryota</taxon>
        <taxon>Metazoa</taxon>
        <taxon>Ecdysozoa</taxon>
        <taxon>Arthropoda</taxon>
        <taxon>Chelicerata</taxon>
        <taxon>Arachnida</taxon>
        <taxon>Araneae</taxon>
        <taxon>Araneomorphae</taxon>
        <taxon>Entelegynae</taxon>
        <taxon>Araneoidea</taxon>
        <taxon>Araneidae</taxon>
        <taxon>Araneus</taxon>
    </lineage>
</organism>
<reference evidence="1 2" key="1">
    <citation type="journal article" date="2019" name="Sci. Rep.">
        <title>Orb-weaving spider Araneus ventricosus genome elucidates the spidroin gene catalogue.</title>
        <authorList>
            <person name="Kono N."/>
            <person name="Nakamura H."/>
            <person name="Ohtoshi R."/>
            <person name="Moran D.A.P."/>
            <person name="Shinohara A."/>
            <person name="Yoshida Y."/>
            <person name="Fujiwara M."/>
            <person name="Mori M."/>
            <person name="Tomita M."/>
            <person name="Arakawa K."/>
        </authorList>
    </citation>
    <scope>NUCLEOTIDE SEQUENCE [LARGE SCALE GENOMIC DNA]</scope>
</reference>